<evidence type="ECO:0000256" key="4">
    <source>
        <dbReference type="ARBA" id="ARBA00023163"/>
    </source>
</evidence>
<evidence type="ECO:0000313" key="7">
    <source>
        <dbReference type="Proteomes" id="UP000467488"/>
    </source>
</evidence>
<evidence type="ECO:0000256" key="2">
    <source>
        <dbReference type="ARBA" id="ARBA00023015"/>
    </source>
</evidence>
<evidence type="ECO:0000256" key="1">
    <source>
        <dbReference type="ARBA" id="ARBA00010466"/>
    </source>
</evidence>
<dbReference type="InterPro" id="IPR007324">
    <property type="entry name" value="Sugar-bd_dom_put"/>
</dbReference>
<reference evidence="6 7" key="1">
    <citation type="submission" date="2020-01" db="EMBL/GenBank/DDBJ databases">
        <title>Dynamics of blaIMP-6 dissemination in carbapenem resistant Enterobacteriacea isolated from regional surveillance in Osaka, Japan.</title>
        <authorList>
            <person name="Abe R."/>
            <person name="Akeda Y."/>
            <person name="Sugawara Y."/>
            <person name="Yamamoto N."/>
            <person name="Tomono K."/>
            <person name="Takeuchi D."/>
            <person name="Kawahara R."/>
            <person name="Hamada S."/>
        </authorList>
    </citation>
    <scope>NUCLEOTIDE SEQUENCE [LARGE SCALE GENOMIC DNA]</scope>
    <source>
        <strain evidence="6 7">E300</strain>
    </source>
</reference>
<dbReference type="Pfam" id="PF04198">
    <property type="entry name" value="Sugar-bind"/>
    <property type="match status" value="1"/>
</dbReference>
<dbReference type="EMBL" id="AP022360">
    <property type="protein sequence ID" value="BBU87100.1"/>
    <property type="molecule type" value="Genomic_DNA"/>
</dbReference>
<dbReference type="PANTHER" id="PTHR34294">
    <property type="entry name" value="TRANSCRIPTIONAL REGULATOR-RELATED"/>
    <property type="match status" value="1"/>
</dbReference>
<dbReference type="PANTHER" id="PTHR34294:SF1">
    <property type="entry name" value="TRANSCRIPTIONAL REGULATOR LSRR"/>
    <property type="match status" value="1"/>
</dbReference>
<dbReference type="SUPFAM" id="SSF100950">
    <property type="entry name" value="NagB/RpiA/CoA transferase-like"/>
    <property type="match status" value="1"/>
</dbReference>
<dbReference type="Gene3D" id="3.40.50.1360">
    <property type="match status" value="1"/>
</dbReference>
<feature type="domain" description="Sugar-binding" evidence="5">
    <location>
        <begin position="3"/>
        <end position="151"/>
    </location>
</feature>
<dbReference type="GO" id="GO:0030246">
    <property type="term" value="F:carbohydrate binding"/>
    <property type="evidence" value="ECO:0007669"/>
    <property type="project" value="InterPro"/>
</dbReference>
<sequence length="158" mass="17446">MNVFGSIDAALQIRDKFNLQRVIIVPDGEHAGKRDDTKLMRTRLSRAGGMYLNQVIENGDVLGVAWGRTIHQMSKTMTPKSCKNVTVIQMLGSMPSQPDLTIIESSSQIAYKLSGRVASLHVPAVVSSARLAMELQAEPIIRSNFDVLTRCTNQSKFE</sequence>
<protein>
    <recommendedName>
        <fullName evidence="5">Sugar-binding domain-containing protein</fullName>
    </recommendedName>
</protein>
<evidence type="ECO:0000259" key="5">
    <source>
        <dbReference type="Pfam" id="PF04198"/>
    </source>
</evidence>
<dbReference type="AlphaFoldDB" id="A0A8S0G5W0"/>
<dbReference type="Proteomes" id="UP000467488">
    <property type="component" value="Chromosome"/>
</dbReference>
<name>A0A8S0G5W0_ECOLX</name>
<keyword evidence="2" id="KW-0805">Transcription regulation</keyword>
<keyword evidence="3" id="KW-0238">DNA-binding</keyword>
<keyword evidence="4" id="KW-0804">Transcription</keyword>
<evidence type="ECO:0000256" key="3">
    <source>
        <dbReference type="ARBA" id="ARBA00023125"/>
    </source>
</evidence>
<comment type="similarity">
    <text evidence="1">Belongs to the SorC transcriptional regulatory family.</text>
</comment>
<evidence type="ECO:0000313" key="6">
    <source>
        <dbReference type="EMBL" id="BBU87100.1"/>
    </source>
</evidence>
<dbReference type="InterPro" id="IPR051054">
    <property type="entry name" value="SorC_transcr_regulators"/>
</dbReference>
<gene>
    <name evidence="6" type="ORF">EIMP300_85000</name>
</gene>
<proteinExistence type="inferred from homology"/>
<organism evidence="6 7">
    <name type="scientific">Escherichia coli</name>
    <dbReference type="NCBI Taxonomy" id="562"/>
    <lineage>
        <taxon>Bacteria</taxon>
        <taxon>Pseudomonadati</taxon>
        <taxon>Pseudomonadota</taxon>
        <taxon>Gammaproteobacteria</taxon>
        <taxon>Enterobacterales</taxon>
        <taxon>Enterobacteriaceae</taxon>
        <taxon>Escherichia</taxon>
    </lineage>
</organism>
<dbReference type="GO" id="GO:0003677">
    <property type="term" value="F:DNA binding"/>
    <property type="evidence" value="ECO:0007669"/>
    <property type="project" value="UniProtKB-KW"/>
</dbReference>
<accession>A0A8S0G5W0</accession>
<dbReference type="InterPro" id="IPR037171">
    <property type="entry name" value="NagB/RpiA_transferase-like"/>
</dbReference>